<dbReference type="PRINTS" id="PR00032">
    <property type="entry name" value="HTHARAC"/>
</dbReference>
<proteinExistence type="predicted"/>
<reference evidence="5 6" key="1">
    <citation type="submission" date="2024-02" db="EMBL/GenBank/DDBJ databases">
        <title>A nitrogen-fixing paenibacillus bacterium.</title>
        <authorList>
            <person name="Zhang W.L."/>
            <person name="Chen S.F."/>
        </authorList>
    </citation>
    <scope>NUCLEOTIDE SEQUENCE [LARGE SCALE GENOMIC DNA]</scope>
    <source>
        <strain evidence="5 6">M1</strain>
    </source>
</reference>
<keyword evidence="3" id="KW-0804">Transcription</keyword>
<dbReference type="PANTHER" id="PTHR43280:SF2">
    <property type="entry name" value="HTH-TYPE TRANSCRIPTIONAL REGULATOR EXSA"/>
    <property type="match status" value="1"/>
</dbReference>
<protein>
    <submittedName>
        <fullName evidence="5">AraC family transcriptional regulator</fullName>
    </submittedName>
</protein>
<dbReference type="PROSITE" id="PS01124">
    <property type="entry name" value="HTH_ARAC_FAMILY_2"/>
    <property type="match status" value="1"/>
</dbReference>
<dbReference type="InterPro" id="IPR009057">
    <property type="entry name" value="Homeodomain-like_sf"/>
</dbReference>
<keyword evidence="2" id="KW-0238">DNA-binding</keyword>
<evidence type="ECO:0000256" key="2">
    <source>
        <dbReference type="ARBA" id="ARBA00023125"/>
    </source>
</evidence>
<dbReference type="RefSeq" id="WP_331846419.1">
    <property type="nucleotide sequence ID" value="NZ_JAZHPZ010000004.1"/>
</dbReference>
<accession>A0ABU7VQY5</accession>
<dbReference type="Pfam" id="PF02311">
    <property type="entry name" value="AraC_binding"/>
    <property type="match status" value="1"/>
</dbReference>
<dbReference type="Gene3D" id="1.10.10.60">
    <property type="entry name" value="Homeodomain-like"/>
    <property type="match status" value="2"/>
</dbReference>
<gene>
    <name evidence="5" type="ORF">V3851_10125</name>
</gene>
<evidence type="ECO:0000313" key="6">
    <source>
        <dbReference type="Proteomes" id="UP001306950"/>
    </source>
</evidence>
<dbReference type="InterPro" id="IPR037923">
    <property type="entry name" value="HTH-like"/>
</dbReference>
<dbReference type="Proteomes" id="UP001306950">
    <property type="component" value="Unassembled WGS sequence"/>
</dbReference>
<evidence type="ECO:0000313" key="5">
    <source>
        <dbReference type="EMBL" id="MEF2966186.1"/>
    </source>
</evidence>
<evidence type="ECO:0000256" key="1">
    <source>
        <dbReference type="ARBA" id="ARBA00023015"/>
    </source>
</evidence>
<dbReference type="InterPro" id="IPR020449">
    <property type="entry name" value="Tscrpt_reg_AraC-type_HTH"/>
</dbReference>
<keyword evidence="6" id="KW-1185">Reference proteome</keyword>
<dbReference type="SUPFAM" id="SSF46689">
    <property type="entry name" value="Homeodomain-like"/>
    <property type="match status" value="2"/>
</dbReference>
<sequence length="301" mass="34522">MPPVIEFTAPPLPHYIISGFSPIPAGGKHPSRKNIGAFDLLVVTRGCLYVGEEDRRYEITEGHALILRPDSYHYSYAECQEECLHYWLHFQILGDWRVIEDEEYYLHHGRYSEGEVQGYISPPPFETTPYTVALPQFTKLAQPKKLAEVIDELNEMSRHIHRAGVRLKQQALFQEVIILLSASLGSTAPSPQSACAERAASYLREHYREPFSAQKLGESINFHPVYIARCMQKVFGCSPSAYLLRLRIDQAKLLLIRTDLPVERIAEEVGFNQAAYFTASFTRMEGLSPRKYRQRFAWNKN</sequence>
<organism evidence="5 6">
    <name type="scientific">Paenibacillus haidiansis</name>
    <dbReference type="NCBI Taxonomy" id="1574488"/>
    <lineage>
        <taxon>Bacteria</taxon>
        <taxon>Bacillati</taxon>
        <taxon>Bacillota</taxon>
        <taxon>Bacilli</taxon>
        <taxon>Bacillales</taxon>
        <taxon>Paenibacillaceae</taxon>
        <taxon>Paenibacillus</taxon>
    </lineage>
</organism>
<evidence type="ECO:0000259" key="4">
    <source>
        <dbReference type="PROSITE" id="PS01124"/>
    </source>
</evidence>
<dbReference type="Pfam" id="PF12833">
    <property type="entry name" value="HTH_18"/>
    <property type="match status" value="1"/>
</dbReference>
<feature type="domain" description="HTH araC/xylS-type" evidence="4">
    <location>
        <begin position="197"/>
        <end position="295"/>
    </location>
</feature>
<dbReference type="SUPFAM" id="SSF51215">
    <property type="entry name" value="Regulatory protein AraC"/>
    <property type="match status" value="1"/>
</dbReference>
<comment type="caution">
    <text evidence="5">The sequence shown here is derived from an EMBL/GenBank/DDBJ whole genome shotgun (WGS) entry which is preliminary data.</text>
</comment>
<evidence type="ECO:0000256" key="3">
    <source>
        <dbReference type="ARBA" id="ARBA00023163"/>
    </source>
</evidence>
<keyword evidence="1" id="KW-0805">Transcription regulation</keyword>
<dbReference type="InterPro" id="IPR018060">
    <property type="entry name" value="HTH_AraC"/>
</dbReference>
<dbReference type="InterPro" id="IPR018062">
    <property type="entry name" value="HTH_AraC-typ_CS"/>
</dbReference>
<dbReference type="PANTHER" id="PTHR43280">
    <property type="entry name" value="ARAC-FAMILY TRANSCRIPTIONAL REGULATOR"/>
    <property type="match status" value="1"/>
</dbReference>
<dbReference type="EMBL" id="JAZHPZ010000004">
    <property type="protein sequence ID" value="MEF2966186.1"/>
    <property type="molecule type" value="Genomic_DNA"/>
</dbReference>
<dbReference type="SMART" id="SM00342">
    <property type="entry name" value="HTH_ARAC"/>
    <property type="match status" value="1"/>
</dbReference>
<dbReference type="PROSITE" id="PS00041">
    <property type="entry name" value="HTH_ARAC_FAMILY_1"/>
    <property type="match status" value="1"/>
</dbReference>
<name>A0ABU7VQY5_9BACL</name>
<dbReference type="InterPro" id="IPR003313">
    <property type="entry name" value="AraC-bd"/>
</dbReference>